<sequence>MSEAARRTLRTAVQTVLALLPLLADGGAADVPALAGSSPWRRPSRG</sequence>
<accession>A0ACD5AE72</accession>
<name>A0ACD5AE72_9ACTN</name>
<proteinExistence type="predicted"/>
<reference evidence="1" key="1">
    <citation type="journal article" date="2025" name="Int. J. Syst. Evol. Microbiol.">
        <title>Streptomyces citrinus sp. nov., with yellow diffusible pigment.</title>
        <authorList>
            <person name="He Y."/>
            <person name="Yang E."/>
            <person name="Xu J."/>
            <person name="Sun Y."/>
            <person name="Sun L."/>
        </authorList>
    </citation>
    <scope>NUCLEOTIDE SEQUENCE</scope>
    <source>
        <strain evidence="1">Q6</strain>
    </source>
</reference>
<protein>
    <submittedName>
        <fullName evidence="1">Uncharacterized protein</fullName>
    </submittedName>
</protein>
<dbReference type="Proteomes" id="UP001432251">
    <property type="component" value="Chromosome"/>
</dbReference>
<dbReference type="EMBL" id="CP146022">
    <property type="protein sequence ID" value="WWQ65540.1"/>
    <property type="molecule type" value="Genomic_DNA"/>
</dbReference>
<evidence type="ECO:0000313" key="1">
    <source>
        <dbReference type="EMBL" id="WWQ65540.1"/>
    </source>
</evidence>
<gene>
    <name evidence="1" type="ORF">V2W30_20930</name>
</gene>
<keyword evidence="2" id="KW-1185">Reference proteome</keyword>
<organism evidence="1 2">
    <name type="scientific">Streptomyces citrinus</name>
    <dbReference type="NCBI Taxonomy" id="3118173"/>
    <lineage>
        <taxon>Bacteria</taxon>
        <taxon>Bacillati</taxon>
        <taxon>Actinomycetota</taxon>
        <taxon>Actinomycetes</taxon>
        <taxon>Kitasatosporales</taxon>
        <taxon>Streptomycetaceae</taxon>
        <taxon>Streptomyces</taxon>
    </lineage>
</organism>
<evidence type="ECO:0000313" key="2">
    <source>
        <dbReference type="Proteomes" id="UP001432251"/>
    </source>
</evidence>